<dbReference type="AlphaFoldDB" id="A0A0C3FYW5"/>
<evidence type="ECO:0000313" key="2">
    <source>
        <dbReference type="EMBL" id="KIM83481.1"/>
    </source>
</evidence>
<dbReference type="EMBL" id="KN832990">
    <property type="protein sequence ID" value="KIM83481.1"/>
    <property type="molecule type" value="Genomic_DNA"/>
</dbReference>
<dbReference type="InParanoid" id="A0A0C3FYW5"/>
<organism evidence="2 3">
    <name type="scientific">Piloderma croceum (strain F 1598)</name>
    <dbReference type="NCBI Taxonomy" id="765440"/>
    <lineage>
        <taxon>Eukaryota</taxon>
        <taxon>Fungi</taxon>
        <taxon>Dikarya</taxon>
        <taxon>Basidiomycota</taxon>
        <taxon>Agaricomycotina</taxon>
        <taxon>Agaricomycetes</taxon>
        <taxon>Agaricomycetidae</taxon>
        <taxon>Atheliales</taxon>
        <taxon>Atheliaceae</taxon>
        <taxon>Piloderma</taxon>
    </lineage>
</organism>
<name>A0A0C3FYW5_PILCF</name>
<evidence type="ECO:0000313" key="3">
    <source>
        <dbReference type="Proteomes" id="UP000054166"/>
    </source>
</evidence>
<gene>
    <name evidence="2" type="ORF">PILCRDRAFT_819095</name>
</gene>
<reference evidence="2 3" key="1">
    <citation type="submission" date="2014-04" db="EMBL/GenBank/DDBJ databases">
        <authorList>
            <consortium name="DOE Joint Genome Institute"/>
            <person name="Kuo A."/>
            <person name="Tarkka M."/>
            <person name="Buscot F."/>
            <person name="Kohler A."/>
            <person name="Nagy L.G."/>
            <person name="Floudas D."/>
            <person name="Copeland A."/>
            <person name="Barry K.W."/>
            <person name="Cichocki N."/>
            <person name="Veneault-Fourrey C."/>
            <person name="LaButti K."/>
            <person name="Lindquist E.A."/>
            <person name="Lipzen A."/>
            <person name="Lundell T."/>
            <person name="Morin E."/>
            <person name="Murat C."/>
            <person name="Sun H."/>
            <person name="Tunlid A."/>
            <person name="Henrissat B."/>
            <person name="Grigoriev I.V."/>
            <person name="Hibbett D.S."/>
            <person name="Martin F."/>
            <person name="Nordberg H.P."/>
            <person name="Cantor M.N."/>
            <person name="Hua S.X."/>
        </authorList>
    </citation>
    <scope>NUCLEOTIDE SEQUENCE [LARGE SCALE GENOMIC DNA]</scope>
    <source>
        <strain evidence="2 3">F 1598</strain>
    </source>
</reference>
<dbReference type="HOGENOM" id="CLU_2813281_0_0_1"/>
<keyword evidence="3" id="KW-1185">Reference proteome</keyword>
<sequence>MALAMWRSIHRNMTSSWPSLALANNKIPISVDVKLACHHRDSVTEDSRRSSRSQSTPGLKRSGERLA</sequence>
<feature type="compositionally biased region" description="Basic and acidic residues" evidence="1">
    <location>
        <begin position="40"/>
        <end position="49"/>
    </location>
</feature>
<proteinExistence type="predicted"/>
<dbReference type="Proteomes" id="UP000054166">
    <property type="component" value="Unassembled WGS sequence"/>
</dbReference>
<feature type="region of interest" description="Disordered" evidence="1">
    <location>
        <begin position="40"/>
        <end position="67"/>
    </location>
</feature>
<reference evidence="3" key="2">
    <citation type="submission" date="2015-01" db="EMBL/GenBank/DDBJ databases">
        <title>Evolutionary Origins and Diversification of the Mycorrhizal Mutualists.</title>
        <authorList>
            <consortium name="DOE Joint Genome Institute"/>
            <consortium name="Mycorrhizal Genomics Consortium"/>
            <person name="Kohler A."/>
            <person name="Kuo A."/>
            <person name="Nagy L.G."/>
            <person name="Floudas D."/>
            <person name="Copeland A."/>
            <person name="Barry K.W."/>
            <person name="Cichocki N."/>
            <person name="Veneault-Fourrey C."/>
            <person name="LaButti K."/>
            <person name="Lindquist E.A."/>
            <person name="Lipzen A."/>
            <person name="Lundell T."/>
            <person name="Morin E."/>
            <person name="Murat C."/>
            <person name="Riley R."/>
            <person name="Ohm R."/>
            <person name="Sun H."/>
            <person name="Tunlid A."/>
            <person name="Henrissat B."/>
            <person name="Grigoriev I.V."/>
            <person name="Hibbett D.S."/>
            <person name="Martin F."/>
        </authorList>
    </citation>
    <scope>NUCLEOTIDE SEQUENCE [LARGE SCALE GENOMIC DNA]</scope>
    <source>
        <strain evidence="3">F 1598</strain>
    </source>
</reference>
<evidence type="ECO:0000256" key="1">
    <source>
        <dbReference type="SAM" id="MobiDB-lite"/>
    </source>
</evidence>
<accession>A0A0C3FYW5</accession>
<protein>
    <submittedName>
        <fullName evidence="2">Uncharacterized protein</fullName>
    </submittedName>
</protein>